<dbReference type="EMBL" id="MT142213">
    <property type="protein sequence ID" value="QJA76244.1"/>
    <property type="molecule type" value="Genomic_DNA"/>
</dbReference>
<sequence length="133" mass="14438">MATIIKTWATAVVLAITDFYGGSVADLAADQKYDYTADIDLETAGQEGAHVTIGFKGSNSTNDLVVDVFASLDGTTYDTEPFMHLLLSNDGSPRQQSIIVKDVAHFRLGLKSTGTDTTFDYSVTHQRWLLTNA</sequence>
<accession>A0A6M3K293</accession>
<name>A0A6M3K293_9ZZZZ</name>
<reference evidence="1" key="1">
    <citation type="submission" date="2020-03" db="EMBL/GenBank/DDBJ databases">
        <title>The deep terrestrial virosphere.</title>
        <authorList>
            <person name="Holmfeldt K."/>
            <person name="Nilsson E."/>
            <person name="Simone D."/>
            <person name="Lopez-Fernandez M."/>
            <person name="Wu X."/>
            <person name="de Brujin I."/>
            <person name="Lundin D."/>
            <person name="Andersson A."/>
            <person name="Bertilsson S."/>
            <person name="Dopson M."/>
        </authorList>
    </citation>
    <scope>NUCLEOTIDE SEQUENCE</scope>
    <source>
        <strain evidence="1">MM415A01551</strain>
    </source>
</reference>
<protein>
    <submittedName>
        <fullName evidence="1">Uncharacterized protein</fullName>
    </submittedName>
</protein>
<proteinExistence type="predicted"/>
<gene>
    <name evidence="1" type="ORF">MM415A01551_0012</name>
</gene>
<organism evidence="1">
    <name type="scientific">viral metagenome</name>
    <dbReference type="NCBI Taxonomy" id="1070528"/>
    <lineage>
        <taxon>unclassified sequences</taxon>
        <taxon>metagenomes</taxon>
        <taxon>organismal metagenomes</taxon>
    </lineage>
</organism>
<dbReference type="AlphaFoldDB" id="A0A6M3K293"/>
<evidence type="ECO:0000313" key="1">
    <source>
        <dbReference type="EMBL" id="QJA76244.1"/>
    </source>
</evidence>